<sequence length="207" mass="23834">MCSVGLAFCIDDSKARPAGRAFPQRFEGGQILINWLDKIFDKLPDDATEEVIQQYRERIPPPPRDMNELHNMDIWGKNDKDWVEKHKEHIQAWDRRIESRLTRAPFFLVDTVTADHYLTWFRAIEKLYLLPPEAKNAHALVDADVDARVNINVPEILGTLRLHTYSDPNIMRITVLLGWLIIATTGRGSGGYTMAGKEDTSIDHERR</sequence>
<reference evidence="1 2" key="1">
    <citation type="journal article" date="2021" name="Plant Biotechnol. J.">
        <title>Multi-omics assisted identification of the key and species-specific regulatory components of drought-tolerant mechanisms in Gossypium stocksii.</title>
        <authorList>
            <person name="Yu D."/>
            <person name="Ke L."/>
            <person name="Zhang D."/>
            <person name="Wu Y."/>
            <person name="Sun Y."/>
            <person name="Mei J."/>
            <person name="Sun J."/>
            <person name="Sun Y."/>
        </authorList>
    </citation>
    <scope>NUCLEOTIDE SEQUENCE [LARGE SCALE GENOMIC DNA]</scope>
    <source>
        <strain evidence="2">cv. E1</strain>
        <tissue evidence="1">Leaf</tissue>
    </source>
</reference>
<name>A0A9D3WJB8_9ROSI</name>
<comment type="caution">
    <text evidence="1">The sequence shown here is derived from an EMBL/GenBank/DDBJ whole genome shotgun (WGS) entry which is preliminary data.</text>
</comment>
<dbReference type="EMBL" id="JAIQCV010000001">
    <property type="protein sequence ID" value="KAH1129576.1"/>
    <property type="molecule type" value="Genomic_DNA"/>
</dbReference>
<keyword evidence="2" id="KW-1185">Reference proteome</keyword>
<dbReference type="AlphaFoldDB" id="A0A9D3WJB8"/>
<dbReference type="OrthoDB" id="994845at2759"/>
<accession>A0A9D3WJB8</accession>
<dbReference type="Proteomes" id="UP000828251">
    <property type="component" value="Unassembled WGS sequence"/>
</dbReference>
<evidence type="ECO:0000313" key="1">
    <source>
        <dbReference type="EMBL" id="KAH1129576.1"/>
    </source>
</evidence>
<evidence type="ECO:0000313" key="2">
    <source>
        <dbReference type="Proteomes" id="UP000828251"/>
    </source>
</evidence>
<protein>
    <recommendedName>
        <fullName evidence="3">Aminotransferase-like plant mobile domain-containing protein</fullName>
    </recommendedName>
</protein>
<organism evidence="1 2">
    <name type="scientific">Gossypium stocksii</name>
    <dbReference type="NCBI Taxonomy" id="47602"/>
    <lineage>
        <taxon>Eukaryota</taxon>
        <taxon>Viridiplantae</taxon>
        <taxon>Streptophyta</taxon>
        <taxon>Embryophyta</taxon>
        <taxon>Tracheophyta</taxon>
        <taxon>Spermatophyta</taxon>
        <taxon>Magnoliopsida</taxon>
        <taxon>eudicotyledons</taxon>
        <taxon>Gunneridae</taxon>
        <taxon>Pentapetalae</taxon>
        <taxon>rosids</taxon>
        <taxon>malvids</taxon>
        <taxon>Malvales</taxon>
        <taxon>Malvaceae</taxon>
        <taxon>Malvoideae</taxon>
        <taxon>Gossypium</taxon>
    </lineage>
</organism>
<evidence type="ECO:0008006" key="3">
    <source>
        <dbReference type="Google" id="ProtNLM"/>
    </source>
</evidence>
<gene>
    <name evidence="1" type="ORF">J1N35_000954</name>
</gene>
<proteinExistence type="predicted"/>